<dbReference type="CDD" id="cd00037">
    <property type="entry name" value="CLECT"/>
    <property type="match status" value="1"/>
</dbReference>
<dbReference type="InterPro" id="IPR050111">
    <property type="entry name" value="C-type_lectin/snaclec_domain"/>
</dbReference>
<dbReference type="InterPro" id="IPR001304">
    <property type="entry name" value="C-type_lectin-like"/>
</dbReference>
<dbReference type="Gene3D" id="3.10.100.10">
    <property type="entry name" value="Mannose-Binding Protein A, subunit A"/>
    <property type="match status" value="2"/>
</dbReference>
<feature type="compositionally biased region" description="Gly residues" evidence="1">
    <location>
        <begin position="291"/>
        <end position="300"/>
    </location>
</feature>
<proteinExistence type="predicted"/>
<feature type="region of interest" description="Disordered" evidence="1">
    <location>
        <begin position="27"/>
        <end position="52"/>
    </location>
</feature>
<dbReference type="SMART" id="SM00034">
    <property type="entry name" value="CLECT"/>
    <property type="match status" value="1"/>
</dbReference>
<dbReference type="PANTHER" id="PTHR22803">
    <property type="entry name" value="MANNOSE, PHOSPHOLIPASE, LECTIN RECEPTOR RELATED"/>
    <property type="match status" value="1"/>
</dbReference>
<dbReference type="SUPFAM" id="SSF56436">
    <property type="entry name" value="C-type lectin-like"/>
    <property type="match status" value="2"/>
</dbReference>
<feature type="domain" description="C-type lectin" evidence="2">
    <location>
        <begin position="135"/>
        <end position="247"/>
    </location>
</feature>
<dbReference type="InterPro" id="IPR016186">
    <property type="entry name" value="C-type_lectin-like/link_sf"/>
</dbReference>
<dbReference type="InterPro" id="IPR016187">
    <property type="entry name" value="CTDL_fold"/>
</dbReference>
<dbReference type="Pfam" id="PF00059">
    <property type="entry name" value="Lectin_C"/>
    <property type="match status" value="1"/>
</dbReference>
<dbReference type="Ensembl" id="ENSHCOT00000006867.1">
    <property type="protein sequence ID" value="ENSHCOP00000004547.1"/>
    <property type="gene ID" value="ENSHCOG00000006083.1"/>
</dbReference>
<evidence type="ECO:0000259" key="2">
    <source>
        <dbReference type="PROSITE" id="PS50041"/>
    </source>
</evidence>
<evidence type="ECO:0000313" key="3">
    <source>
        <dbReference type="Ensembl" id="ENSHCOP00000004547.1"/>
    </source>
</evidence>
<feature type="region of interest" description="Disordered" evidence="1">
    <location>
        <begin position="290"/>
        <end position="329"/>
    </location>
</feature>
<reference evidence="3" key="1">
    <citation type="submission" date="2025-08" db="UniProtKB">
        <authorList>
            <consortium name="Ensembl"/>
        </authorList>
    </citation>
    <scope>IDENTIFICATION</scope>
</reference>
<sequence length="329" mass="36670">LVLPLVQAPISMVLMCPTRETASPRFTATRRSTRACGPHGPARRKASATSVRGNKDRSYTWLGEEDLPYSNWVDGQPNQLSGCGHMTTSGLWTMTPCHAKLDAAICQISDAPDTHQWLYPGSCPRSVGDWAWVSFRNHCYAFNLQRLKLQQDARLSCQKVGAELLSILDETENAFVWEHIQSLAEQAHGAWLGVSVKGRGLVWGEETQMSYTNWESHDVAFSVLSPNSCFWIQSNSGLWKPGSCRNRTHGVICKRPRSKNPQSNIFFFFCSHRVLQRFAEWRPPAHANCGAGDGRGAGGTDRGRTHSGQGEQVEKNILVSDMELNEQPE</sequence>
<evidence type="ECO:0000313" key="4">
    <source>
        <dbReference type="Proteomes" id="UP000264820"/>
    </source>
</evidence>
<reference evidence="3" key="2">
    <citation type="submission" date="2025-09" db="UniProtKB">
        <authorList>
            <consortium name="Ensembl"/>
        </authorList>
    </citation>
    <scope>IDENTIFICATION</scope>
</reference>
<dbReference type="PROSITE" id="PS50041">
    <property type="entry name" value="C_TYPE_LECTIN_2"/>
    <property type="match status" value="2"/>
</dbReference>
<keyword evidence="4" id="KW-1185">Reference proteome</keyword>
<organism evidence="3 4">
    <name type="scientific">Hippocampus comes</name>
    <name type="common">Tiger tail seahorse</name>
    <dbReference type="NCBI Taxonomy" id="109280"/>
    <lineage>
        <taxon>Eukaryota</taxon>
        <taxon>Metazoa</taxon>
        <taxon>Chordata</taxon>
        <taxon>Craniata</taxon>
        <taxon>Vertebrata</taxon>
        <taxon>Euteleostomi</taxon>
        <taxon>Actinopterygii</taxon>
        <taxon>Neopterygii</taxon>
        <taxon>Teleostei</taxon>
        <taxon>Neoteleostei</taxon>
        <taxon>Acanthomorphata</taxon>
        <taxon>Syngnathiaria</taxon>
        <taxon>Syngnathiformes</taxon>
        <taxon>Syngnathoidei</taxon>
        <taxon>Syngnathidae</taxon>
        <taxon>Hippocampus</taxon>
    </lineage>
</organism>
<name>A0A3Q2XKY0_HIPCM</name>
<protein>
    <submittedName>
        <fullName evidence="3">Mannose receptor C-type 2</fullName>
    </submittedName>
</protein>
<dbReference type="Proteomes" id="UP000264820">
    <property type="component" value="Unplaced"/>
</dbReference>
<accession>A0A3Q2XKY0</accession>
<evidence type="ECO:0000256" key="1">
    <source>
        <dbReference type="SAM" id="MobiDB-lite"/>
    </source>
</evidence>
<feature type="domain" description="C-type lectin" evidence="2">
    <location>
        <begin position="56"/>
        <end position="101"/>
    </location>
</feature>
<dbReference type="AlphaFoldDB" id="A0A3Q2XKY0"/>
<dbReference type="GeneTree" id="ENSGT01050000244842"/>